<protein>
    <submittedName>
        <fullName evidence="4">Putative acetyltransferase</fullName>
    </submittedName>
</protein>
<dbReference type="SUPFAM" id="SSF55729">
    <property type="entry name" value="Acyl-CoA N-acyltransferases (Nat)"/>
    <property type="match status" value="1"/>
</dbReference>
<gene>
    <name evidence="4" type="ORF">FM119_08145</name>
</gene>
<name>A0A1R4JLD3_9MICO</name>
<accession>A0A1R4JLD3</accession>
<proteinExistence type="predicted"/>
<evidence type="ECO:0000256" key="2">
    <source>
        <dbReference type="ARBA" id="ARBA00023315"/>
    </source>
</evidence>
<dbReference type="RefSeq" id="WP_245827388.1">
    <property type="nucleotide sequence ID" value="NZ_FUKR01000046.1"/>
</dbReference>
<dbReference type="Proteomes" id="UP000196778">
    <property type="component" value="Unassembled WGS sequence"/>
</dbReference>
<feature type="domain" description="N-acetyltransferase" evidence="3">
    <location>
        <begin position="5"/>
        <end position="163"/>
    </location>
</feature>
<keyword evidence="1 4" id="KW-0808">Transferase</keyword>
<evidence type="ECO:0000259" key="3">
    <source>
        <dbReference type="PROSITE" id="PS51186"/>
    </source>
</evidence>
<sequence length="163" mass="17870">MTSPATLPDLEPITGADLTEWIERSVSEYTADLVRLGRDHASAQAVARRSVAAQFPEGRVPPGQHVFHIVHDGRRVGYLWLGEAASRGGDGGVQWWVWDVLVDESARGRGLGRGTMLRAERFARENGADELGLSVFGFNTGAQRLYASLGYETTSIKMSKRLD</sequence>
<evidence type="ECO:0000313" key="5">
    <source>
        <dbReference type="Proteomes" id="UP000196778"/>
    </source>
</evidence>
<dbReference type="EMBL" id="FUKR01000046">
    <property type="protein sequence ID" value="SJN32792.1"/>
    <property type="molecule type" value="Genomic_DNA"/>
</dbReference>
<organism evidence="4 5">
    <name type="scientific">Mycetocola reblochoni REB411</name>
    <dbReference type="NCBI Taxonomy" id="1255698"/>
    <lineage>
        <taxon>Bacteria</taxon>
        <taxon>Bacillati</taxon>
        <taxon>Actinomycetota</taxon>
        <taxon>Actinomycetes</taxon>
        <taxon>Micrococcales</taxon>
        <taxon>Microbacteriaceae</taxon>
        <taxon>Mycetocola</taxon>
    </lineage>
</organism>
<dbReference type="InterPro" id="IPR000182">
    <property type="entry name" value="GNAT_dom"/>
</dbReference>
<dbReference type="Pfam" id="PF00583">
    <property type="entry name" value="Acetyltransf_1"/>
    <property type="match status" value="1"/>
</dbReference>
<dbReference type="Gene3D" id="3.40.630.30">
    <property type="match status" value="1"/>
</dbReference>
<dbReference type="PANTHER" id="PTHR43072:SF23">
    <property type="entry name" value="UPF0039 PROTEIN C11D3.02C"/>
    <property type="match status" value="1"/>
</dbReference>
<reference evidence="5" key="1">
    <citation type="submission" date="2017-02" db="EMBL/GenBank/DDBJ databases">
        <authorList>
            <person name="Dridi B."/>
        </authorList>
    </citation>
    <scope>NUCLEOTIDE SEQUENCE [LARGE SCALE GENOMIC DNA]</scope>
    <source>
        <strain evidence="5">EB411</strain>
    </source>
</reference>
<dbReference type="InterPro" id="IPR016181">
    <property type="entry name" value="Acyl_CoA_acyltransferase"/>
</dbReference>
<dbReference type="GO" id="GO:0016747">
    <property type="term" value="F:acyltransferase activity, transferring groups other than amino-acyl groups"/>
    <property type="evidence" value="ECO:0007669"/>
    <property type="project" value="InterPro"/>
</dbReference>
<evidence type="ECO:0000313" key="4">
    <source>
        <dbReference type="EMBL" id="SJN32792.1"/>
    </source>
</evidence>
<dbReference type="CDD" id="cd04301">
    <property type="entry name" value="NAT_SF"/>
    <property type="match status" value="1"/>
</dbReference>
<dbReference type="AlphaFoldDB" id="A0A1R4JLD3"/>
<dbReference type="PROSITE" id="PS51186">
    <property type="entry name" value="GNAT"/>
    <property type="match status" value="1"/>
</dbReference>
<keyword evidence="2" id="KW-0012">Acyltransferase</keyword>
<keyword evidence="5" id="KW-1185">Reference proteome</keyword>
<evidence type="ECO:0000256" key="1">
    <source>
        <dbReference type="ARBA" id="ARBA00022679"/>
    </source>
</evidence>
<dbReference type="PANTHER" id="PTHR43072">
    <property type="entry name" value="N-ACETYLTRANSFERASE"/>
    <property type="match status" value="1"/>
</dbReference>